<feature type="compositionally biased region" description="Polar residues" evidence="1">
    <location>
        <begin position="9"/>
        <end position="46"/>
    </location>
</feature>
<protein>
    <submittedName>
        <fullName evidence="2">Uncharacterized protein</fullName>
    </submittedName>
</protein>
<sequence>MITPATAPHSASPNQNNKRSSKTSAQSLNHLLNFTLPPRQSHNLTSLPRRARKTGNSHGIWNKERKYTTRSSCSSSCRSSYRTQASSTLNTALL</sequence>
<feature type="region of interest" description="Disordered" evidence="1">
    <location>
        <begin position="1"/>
        <end position="63"/>
    </location>
</feature>
<proteinExistence type="predicted"/>
<keyword evidence="3" id="KW-1185">Reference proteome</keyword>
<dbReference type="Proteomes" id="UP000256964">
    <property type="component" value="Unassembled WGS sequence"/>
</dbReference>
<dbReference type="STRING" id="139420.A0A371DHK8"/>
<reference evidence="2 3" key="1">
    <citation type="journal article" date="2018" name="Biotechnol. Biofuels">
        <title>Integrative visual omics of the white-rot fungus Polyporus brumalis exposes the biotechnological potential of its oxidative enzymes for delignifying raw plant biomass.</title>
        <authorList>
            <person name="Miyauchi S."/>
            <person name="Rancon A."/>
            <person name="Drula E."/>
            <person name="Hage H."/>
            <person name="Chaduli D."/>
            <person name="Favel A."/>
            <person name="Grisel S."/>
            <person name="Henrissat B."/>
            <person name="Herpoel-Gimbert I."/>
            <person name="Ruiz-Duenas F.J."/>
            <person name="Chevret D."/>
            <person name="Hainaut M."/>
            <person name="Lin J."/>
            <person name="Wang M."/>
            <person name="Pangilinan J."/>
            <person name="Lipzen A."/>
            <person name="Lesage-Meessen L."/>
            <person name="Navarro D."/>
            <person name="Riley R."/>
            <person name="Grigoriev I.V."/>
            <person name="Zhou S."/>
            <person name="Raouche S."/>
            <person name="Rosso M.N."/>
        </authorList>
    </citation>
    <scope>NUCLEOTIDE SEQUENCE [LARGE SCALE GENOMIC DNA]</scope>
    <source>
        <strain evidence="2 3">BRFM 1820</strain>
    </source>
</reference>
<gene>
    <name evidence="2" type="ORF">OH76DRAFT_1400907</name>
</gene>
<dbReference type="AlphaFoldDB" id="A0A371DHK8"/>
<organism evidence="2 3">
    <name type="scientific">Lentinus brumalis</name>
    <dbReference type="NCBI Taxonomy" id="2498619"/>
    <lineage>
        <taxon>Eukaryota</taxon>
        <taxon>Fungi</taxon>
        <taxon>Dikarya</taxon>
        <taxon>Basidiomycota</taxon>
        <taxon>Agaricomycotina</taxon>
        <taxon>Agaricomycetes</taxon>
        <taxon>Polyporales</taxon>
        <taxon>Polyporaceae</taxon>
        <taxon>Lentinus</taxon>
    </lineage>
</organism>
<name>A0A371DHK8_9APHY</name>
<dbReference type="EMBL" id="KZ857392">
    <property type="protein sequence ID" value="RDX51998.1"/>
    <property type="molecule type" value="Genomic_DNA"/>
</dbReference>
<evidence type="ECO:0000256" key="1">
    <source>
        <dbReference type="SAM" id="MobiDB-lite"/>
    </source>
</evidence>
<dbReference type="OrthoDB" id="302966at2759"/>
<evidence type="ECO:0000313" key="2">
    <source>
        <dbReference type="EMBL" id="RDX51998.1"/>
    </source>
</evidence>
<evidence type="ECO:0000313" key="3">
    <source>
        <dbReference type="Proteomes" id="UP000256964"/>
    </source>
</evidence>
<accession>A0A371DHK8</accession>